<evidence type="ECO:0000313" key="2">
    <source>
        <dbReference type="EMBL" id="MFI7589104.1"/>
    </source>
</evidence>
<accession>A0ABW8ARX7</accession>
<keyword evidence="1" id="KW-0472">Membrane</keyword>
<keyword evidence="1" id="KW-1133">Transmembrane helix</keyword>
<evidence type="ECO:0000256" key="1">
    <source>
        <dbReference type="SAM" id="Phobius"/>
    </source>
</evidence>
<feature type="transmembrane region" description="Helical" evidence="1">
    <location>
        <begin position="6"/>
        <end position="25"/>
    </location>
</feature>
<gene>
    <name evidence="2" type="ORF">ACIB24_18735</name>
</gene>
<comment type="caution">
    <text evidence="2">The sequence shown here is derived from an EMBL/GenBank/DDBJ whole genome shotgun (WGS) entry which is preliminary data.</text>
</comment>
<keyword evidence="3" id="KW-1185">Reference proteome</keyword>
<dbReference type="Proteomes" id="UP001612915">
    <property type="component" value="Unassembled WGS sequence"/>
</dbReference>
<name>A0ABW8ARX7_9ACTN</name>
<keyword evidence="1" id="KW-0812">Transmembrane</keyword>
<evidence type="ECO:0000313" key="3">
    <source>
        <dbReference type="Proteomes" id="UP001612915"/>
    </source>
</evidence>
<sequence length="90" mass="10206">MLEVAIWVTVWLVLLAATAVLFFLIGRSLWRKATALLTALGEAGERLTLLNDQLQELAERQAEPAVFESPSKLRQERFLARRRSQGDKRA</sequence>
<organism evidence="2 3">
    <name type="scientific">Spongisporangium articulatum</name>
    <dbReference type="NCBI Taxonomy" id="3362603"/>
    <lineage>
        <taxon>Bacteria</taxon>
        <taxon>Bacillati</taxon>
        <taxon>Actinomycetota</taxon>
        <taxon>Actinomycetes</taxon>
        <taxon>Kineosporiales</taxon>
        <taxon>Kineosporiaceae</taxon>
        <taxon>Spongisporangium</taxon>
    </lineage>
</organism>
<proteinExistence type="predicted"/>
<dbReference type="EMBL" id="JBITLV010000006">
    <property type="protein sequence ID" value="MFI7589104.1"/>
    <property type="molecule type" value="Genomic_DNA"/>
</dbReference>
<dbReference type="RefSeq" id="WP_398283462.1">
    <property type="nucleotide sequence ID" value="NZ_JBITLV010000006.1"/>
</dbReference>
<protein>
    <submittedName>
        <fullName evidence="2">Uncharacterized protein</fullName>
    </submittedName>
</protein>
<reference evidence="2 3" key="1">
    <citation type="submission" date="2024-10" db="EMBL/GenBank/DDBJ databases">
        <title>The Natural Products Discovery Center: Release of the First 8490 Sequenced Strains for Exploring Actinobacteria Biosynthetic Diversity.</title>
        <authorList>
            <person name="Kalkreuter E."/>
            <person name="Kautsar S.A."/>
            <person name="Yang D."/>
            <person name="Bader C.D."/>
            <person name="Teijaro C.N."/>
            <person name="Fluegel L."/>
            <person name="Davis C.M."/>
            <person name="Simpson J.R."/>
            <person name="Lauterbach L."/>
            <person name="Steele A.D."/>
            <person name="Gui C."/>
            <person name="Meng S."/>
            <person name="Li G."/>
            <person name="Viehrig K."/>
            <person name="Ye F."/>
            <person name="Su P."/>
            <person name="Kiefer A.F."/>
            <person name="Nichols A."/>
            <person name="Cepeda A.J."/>
            <person name="Yan W."/>
            <person name="Fan B."/>
            <person name="Jiang Y."/>
            <person name="Adhikari A."/>
            <person name="Zheng C.-J."/>
            <person name="Schuster L."/>
            <person name="Cowan T.M."/>
            <person name="Smanski M.J."/>
            <person name="Chevrette M.G."/>
            <person name="De Carvalho L.P.S."/>
            <person name="Shen B."/>
        </authorList>
    </citation>
    <scope>NUCLEOTIDE SEQUENCE [LARGE SCALE GENOMIC DNA]</scope>
    <source>
        <strain evidence="2 3">NPDC049639</strain>
    </source>
</reference>